<name>A0A1M6CWY6_9BACT</name>
<evidence type="ECO:0000256" key="1">
    <source>
        <dbReference type="SAM" id="MobiDB-lite"/>
    </source>
</evidence>
<proteinExistence type="predicted"/>
<sequence>MSLAGLFALSSCEVQEGAYDSHSNHSGHHGGSHHDGDRNHNSQTRVPRITELSNGNFLATFEGGGSASFNKDGRMMAQNGISRKEEDLTQSLINLRVRNRDR</sequence>
<dbReference type="Proteomes" id="UP000184510">
    <property type="component" value="Unassembled WGS sequence"/>
</dbReference>
<organism evidence="2 3">
    <name type="scientific">Rubritalea squalenifaciens DSM 18772</name>
    <dbReference type="NCBI Taxonomy" id="1123071"/>
    <lineage>
        <taxon>Bacteria</taxon>
        <taxon>Pseudomonadati</taxon>
        <taxon>Verrucomicrobiota</taxon>
        <taxon>Verrucomicrobiia</taxon>
        <taxon>Verrucomicrobiales</taxon>
        <taxon>Rubritaleaceae</taxon>
        <taxon>Rubritalea</taxon>
    </lineage>
</organism>
<evidence type="ECO:0000313" key="2">
    <source>
        <dbReference type="EMBL" id="SHI65489.1"/>
    </source>
</evidence>
<feature type="region of interest" description="Disordered" evidence="1">
    <location>
        <begin position="17"/>
        <end position="47"/>
    </location>
</feature>
<reference evidence="2 3" key="1">
    <citation type="submission" date="2016-11" db="EMBL/GenBank/DDBJ databases">
        <authorList>
            <person name="Jaros S."/>
            <person name="Januszkiewicz K."/>
            <person name="Wedrychowicz H."/>
        </authorList>
    </citation>
    <scope>NUCLEOTIDE SEQUENCE [LARGE SCALE GENOMIC DNA]</scope>
    <source>
        <strain evidence="2 3">DSM 18772</strain>
    </source>
</reference>
<accession>A0A1M6CWY6</accession>
<keyword evidence="3" id="KW-1185">Reference proteome</keyword>
<dbReference type="InParanoid" id="A0A1M6CWY6"/>
<dbReference type="EMBL" id="FQYR01000002">
    <property type="protein sequence ID" value="SHI65489.1"/>
    <property type="molecule type" value="Genomic_DNA"/>
</dbReference>
<gene>
    <name evidence="2" type="ORF">SAMN02745181_0589</name>
</gene>
<evidence type="ECO:0000313" key="3">
    <source>
        <dbReference type="Proteomes" id="UP000184510"/>
    </source>
</evidence>
<protein>
    <submittedName>
        <fullName evidence="2">Uncharacterized protein</fullName>
    </submittedName>
</protein>
<dbReference type="AlphaFoldDB" id="A0A1M6CWY6"/>